<gene>
    <name evidence="2" type="ORF">PGLA1383_LOCUS33498</name>
    <name evidence="3" type="ORF">PGLA2088_LOCUS39775</name>
</gene>
<proteinExistence type="predicted"/>
<name>A0A813FPW4_POLGL</name>
<reference evidence="2" key="1">
    <citation type="submission" date="2021-02" db="EMBL/GenBank/DDBJ databases">
        <authorList>
            <person name="Dougan E. K."/>
            <person name="Rhodes N."/>
            <person name="Thang M."/>
            <person name="Chan C."/>
        </authorList>
    </citation>
    <scope>NUCLEOTIDE SEQUENCE</scope>
</reference>
<evidence type="ECO:0000313" key="4">
    <source>
        <dbReference type="Proteomes" id="UP000654075"/>
    </source>
</evidence>
<dbReference type="Proteomes" id="UP000654075">
    <property type="component" value="Unassembled WGS sequence"/>
</dbReference>
<dbReference type="EMBL" id="CAJNNW010033267">
    <property type="protein sequence ID" value="CAE8717924.1"/>
    <property type="molecule type" value="Genomic_DNA"/>
</dbReference>
<accession>A0A813FPW4</accession>
<dbReference type="EMBL" id="CAJNNV010025708">
    <property type="protein sequence ID" value="CAE8615783.1"/>
    <property type="molecule type" value="Genomic_DNA"/>
</dbReference>
<dbReference type="AlphaFoldDB" id="A0A813FPW4"/>
<protein>
    <submittedName>
        <fullName evidence="2">Uncharacterized protein</fullName>
    </submittedName>
</protein>
<organism evidence="2 4">
    <name type="scientific">Polarella glacialis</name>
    <name type="common">Dinoflagellate</name>
    <dbReference type="NCBI Taxonomy" id="89957"/>
    <lineage>
        <taxon>Eukaryota</taxon>
        <taxon>Sar</taxon>
        <taxon>Alveolata</taxon>
        <taxon>Dinophyceae</taxon>
        <taxon>Suessiales</taxon>
        <taxon>Suessiaceae</taxon>
        <taxon>Polarella</taxon>
    </lineage>
</organism>
<feature type="region of interest" description="Disordered" evidence="1">
    <location>
        <begin position="1"/>
        <end position="37"/>
    </location>
</feature>
<keyword evidence="4" id="KW-1185">Reference proteome</keyword>
<comment type="caution">
    <text evidence="2">The sequence shown here is derived from an EMBL/GenBank/DDBJ whole genome shotgun (WGS) entry which is preliminary data.</text>
</comment>
<evidence type="ECO:0000256" key="1">
    <source>
        <dbReference type="SAM" id="MobiDB-lite"/>
    </source>
</evidence>
<evidence type="ECO:0000313" key="2">
    <source>
        <dbReference type="EMBL" id="CAE8615783.1"/>
    </source>
</evidence>
<dbReference type="Proteomes" id="UP000626109">
    <property type="component" value="Unassembled WGS sequence"/>
</dbReference>
<sequence length="173" mass="18471">MSRYGDRRRGRSRSRGFASESEVSRGGPQAGGVEVEDAIPHELLEAAVDACAKDFRGFARQAASLLSQAPGQGGKAGDSHGPVDEVMRKVQQLLELEESRGRQLAELRNRGDDLHRRLRVLVPGGLSAAARTQTPRPMAVTGSRGCSLPRPLGAGGAVAPWASRRTTRPRLLG</sequence>
<evidence type="ECO:0000313" key="3">
    <source>
        <dbReference type="EMBL" id="CAE8717924.1"/>
    </source>
</evidence>